<gene>
    <name evidence="2" type="ORF">QE152_g9331</name>
</gene>
<proteinExistence type="predicted"/>
<feature type="compositionally biased region" description="Polar residues" evidence="1">
    <location>
        <begin position="51"/>
        <end position="60"/>
    </location>
</feature>
<accession>A0AAW1LV75</accession>
<evidence type="ECO:0000313" key="2">
    <source>
        <dbReference type="EMBL" id="KAK9739073.1"/>
    </source>
</evidence>
<feature type="compositionally biased region" description="Basic residues" evidence="1">
    <location>
        <begin position="155"/>
        <end position="166"/>
    </location>
</feature>
<name>A0AAW1LV75_POPJA</name>
<reference evidence="2 3" key="1">
    <citation type="journal article" date="2024" name="BMC Genomics">
        <title>De novo assembly and annotation of Popillia japonica's genome with initial clues to its potential as an invasive pest.</title>
        <authorList>
            <person name="Cucini C."/>
            <person name="Boschi S."/>
            <person name="Funari R."/>
            <person name="Cardaioli E."/>
            <person name="Iannotti N."/>
            <person name="Marturano G."/>
            <person name="Paoli F."/>
            <person name="Bruttini M."/>
            <person name="Carapelli A."/>
            <person name="Frati F."/>
            <person name="Nardi F."/>
        </authorList>
    </citation>
    <scope>NUCLEOTIDE SEQUENCE [LARGE SCALE GENOMIC DNA]</scope>
    <source>
        <strain evidence="2">DMR45628</strain>
    </source>
</reference>
<dbReference type="EMBL" id="JASPKY010000079">
    <property type="protein sequence ID" value="KAK9739073.1"/>
    <property type="molecule type" value="Genomic_DNA"/>
</dbReference>
<keyword evidence="3" id="KW-1185">Reference proteome</keyword>
<dbReference type="Proteomes" id="UP001458880">
    <property type="component" value="Unassembled WGS sequence"/>
</dbReference>
<evidence type="ECO:0000256" key="1">
    <source>
        <dbReference type="SAM" id="MobiDB-lite"/>
    </source>
</evidence>
<organism evidence="2 3">
    <name type="scientific">Popillia japonica</name>
    <name type="common">Japanese beetle</name>
    <dbReference type="NCBI Taxonomy" id="7064"/>
    <lineage>
        <taxon>Eukaryota</taxon>
        <taxon>Metazoa</taxon>
        <taxon>Ecdysozoa</taxon>
        <taxon>Arthropoda</taxon>
        <taxon>Hexapoda</taxon>
        <taxon>Insecta</taxon>
        <taxon>Pterygota</taxon>
        <taxon>Neoptera</taxon>
        <taxon>Endopterygota</taxon>
        <taxon>Coleoptera</taxon>
        <taxon>Polyphaga</taxon>
        <taxon>Scarabaeiformia</taxon>
        <taxon>Scarabaeidae</taxon>
        <taxon>Rutelinae</taxon>
        <taxon>Popillia</taxon>
    </lineage>
</organism>
<feature type="region of interest" description="Disordered" evidence="1">
    <location>
        <begin position="44"/>
        <end position="88"/>
    </location>
</feature>
<sequence>MRFITRKRYNECPYLFLLFSTDIRCILVYGIRLLNFPLQKKQRELHRQPASERSTFHTIPSSKKTNNKNLSLTNPASRSLAKTQRYPADEKDYDASTYVSVTRSRTVLSVNDTNKSDCDVREFRAGEFRRSVCCCEESAGRRGARGRGGSGRVSSKAKRRRGYIGR</sequence>
<comment type="caution">
    <text evidence="2">The sequence shown here is derived from an EMBL/GenBank/DDBJ whole genome shotgun (WGS) entry which is preliminary data.</text>
</comment>
<feature type="region of interest" description="Disordered" evidence="1">
    <location>
        <begin position="141"/>
        <end position="166"/>
    </location>
</feature>
<protein>
    <submittedName>
        <fullName evidence="2">Uncharacterized protein</fullName>
    </submittedName>
</protein>
<feature type="compositionally biased region" description="Low complexity" evidence="1">
    <location>
        <begin position="61"/>
        <end position="74"/>
    </location>
</feature>
<evidence type="ECO:0000313" key="3">
    <source>
        <dbReference type="Proteomes" id="UP001458880"/>
    </source>
</evidence>
<dbReference type="AlphaFoldDB" id="A0AAW1LV75"/>